<protein>
    <submittedName>
        <fullName evidence="5">Formin-homology and zinc finger domains protein 1</fullName>
    </submittedName>
</protein>
<dbReference type="PANTHER" id="PTHR45857">
    <property type="entry name" value="FORMIN-LIKE PROTEIN"/>
    <property type="match status" value="1"/>
</dbReference>
<feature type="coiled-coil region" evidence="2">
    <location>
        <begin position="557"/>
        <end position="584"/>
    </location>
</feature>
<organism evidence="5 6">
    <name type="scientific">Toxocara canis</name>
    <name type="common">Canine roundworm</name>
    <dbReference type="NCBI Taxonomy" id="6265"/>
    <lineage>
        <taxon>Eukaryota</taxon>
        <taxon>Metazoa</taxon>
        <taxon>Ecdysozoa</taxon>
        <taxon>Nematoda</taxon>
        <taxon>Chromadorea</taxon>
        <taxon>Rhabditida</taxon>
        <taxon>Spirurina</taxon>
        <taxon>Ascaridomorpha</taxon>
        <taxon>Ascaridoidea</taxon>
        <taxon>Toxocaridae</taxon>
        <taxon>Toxocara</taxon>
    </lineage>
</organism>
<dbReference type="GO" id="GO:0051015">
    <property type="term" value="F:actin filament binding"/>
    <property type="evidence" value="ECO:0007669"/>
    <property type="project" value="TreeGrafter"/>
</dbReference>
<keyword evidence="6" id="KW-1185">Reference proteome</keyword>
<dbReference type="InterPro" id="IPR043592">
    <property type="entry name" value="FMNL_animal"/>
</dbReference>
<dbReference type="InterPro" id="IPR015425">
    <property type="entry name" value="FH2_Formin"/>
</dbReference>
<dbReference type="EMBL" id="JPKZ01003266">
    <property type="protein sequence ID" value="KHN72311.1"/>
    <property type="molecule type" value="Genomic_DNA"/>
</dbReference>
<evidence type="ECO:0000259" key="4">
    <source>
        <dbReference type="PROSITE" id="PS51444"/>
    </source>
</evidence>
<feature type="compositionally biased region" description="Low complexity" evidence="3">
    <location>
        <begin position="104"/>
        <end position="120"/>
    </location>
</feature>
<evidence type="ECO:0000256" key="1">
    <source>
        <dbReference type="ARBA" id="ARBA00023449"/>
    </source>
</evidence>
<evidence type="ECO:0000313" key="6">
    <source>
        <dbReference type="Proteomes" id="UP000031036"/>
    </source>
</evidence>
<dbReference type="GO" id="GO:0016477">
    <property type="term" value="P:cell migration"/>
    <property type="evidence" value="ECO:0007669"/>
    <property type="project" value="TreeGrafter"/>
</dbReference>
<evidence type="ECO:0000256" key="2">
    <source>
        <dbReference type="SAM" id="Coils"/>
    </source>
</evidence>
<name>A0A0B2UMT9_TOXCA</name>
<dbReference type="SUPFAM" id="SSF101447">
    <property type="entry name" value="Formin homology 2 domain (FH2 domain)"/>
    <property type="match status" value="1"/>
</dbReference>
<dbReference type="InterPro" id="IPR042201">
    <property type="entry name" value="FH2_Formin_sf"/>
</dbReference>
<feature type="domain" description="FH2" evidence="4">
    <location>
        <begin position="388"/>
        <end position="766"/>
    </location>
</feature>
<feature type="region of interest" description="Disordered" evidence="3">
    <location>
        <begin position="292"/>
        <end position="312"/>
    </location>
</feature>
<comment type="caution">
    <text evidence="5">The sequence shown here is derived from an EMBL/GenBank/DDBJ whole genome shotgun (WGS) entry which is preliminary data.</text>
</comment>
<reference evidence="5 6" key="1">
    <citation type="submission" date="2014-11" db="EMBL/GenBank/DDBJ databases">
        <title>Genetic blueprint of the zoonotic pathogen Toxocara canis.</title>
        <authorList>
            <person name="Zhu X.-Q."/>
            <person name="Korhonen P.K."/>
            <person name="Cai H."/>
            <person name="Young N.D."/>
            <person name="Nejsum P."/>
            <person name="von Samson-Himmelstjerna G."/>
            <person name="Boag P.R."/>
            <person name="Tan P."/>
            <person name="Li Q."/>
            <person name="Min J."/>
            <person name="Yang Y."/>
            <person name="Wang X."/>
            <person name="Fang X."/>
            <person name="Hall R.S."/>
            <person name="Hofmann A."/>
            <person name="Sternberg P.W."/>
            <person name="Jex A.R."/>
            <person name="Gasser R.B."/>
        </authorList>
    </citation>
    <scope>NUCLEOTIDE SEQUENCE [LARGE SCALE GENOMIC DNA]</scope>
    <source>
        <strain evidence="5">PN_DK_2014</strain>
    </source>
</reference>
<feature type="compositionally biased region" description="Polar residues" evidence="3">
    <location>
        <begin position="93"/>
        <end position="103"/>
    </location>
</feature>
<dbReference type="GO" id="GO:0008360">
    <property type="term" value="P:regulation of cell shape"/>
    <property type="evidence" value="ECO:0007669"/>
    <property type="project" value="TreeGrafter"/>
</dbReference>
<feature type="region of interest" description="Disordered" evidence="3">
    <location>
        <begin position="93"/>
        <end position="120"/>
    </location>
</feature>
<sequence>MLANGGTLAASGVVTGAAPPAAMLSNGGAAATADLAALFGTATSNGLLDSAALSPVAAAATAFNPLASMTDAATLLQLSQLFAAQQQHSLVQQFHAAQQHRNTQQQQQQQQQQQHHQQQLLQDKKRSYPCTFQFCVLCQKNVHSSKLPCHIRQCHVAKPMFQCPACDFTSTYSKNNVKSHMVSLHGLAGDPISYMEQYAGQVEEFMKKCFPHVRGRGRPIHGGGRLSPASPSSPQSAADSIAQRRANAAFGSANATNVVSQRQYSHSQRRLSSKQAAQISLQEQLLALAKATQGNNPPNENSSSSTSPPSLAQFEQNSVLNDARSVPSATVDVKPGVALKFEYAESNNNTDMDTCVSSSASVTEEANRSVSAANSITSNGNTFSTRSPLNGLKSQRNVENAQQLQIGENLQPRYLLHELHWQVLNDEQISRTVFETFNTLNTQAIMEKLDLTQFEPLLEEATFLSEKQLEKIAEVRRQIHLQTFEIMFAVHRLDLAVLSADNIDLVTSIAPGAVDIHRFKNYEMSNSVSTLGEDEQFILQLSKIERMEQKLHAMSHMSRFASRISELNQQLSDLTAAAKLLHNSAEFHNVLQLLLTCGNLISGDFNAQIVKGFRTSCLVEMCSFKFPSPSELSLLSVVAECISKHFPELEKFMEHIPIIEKAAKSNFRSVCCVVRRLETGHNRVLAELHYGGTTPMVSEFVESAEPLLVEIKDALILTKEQLLSTLQFFGEPVVYEEEEPFQPELFFAKIATFCRGLQKALLDLRR</sequence>
<dbReference type="OrthoDB" id="1668162at2759"/>
<dbReference type="AlphaFoldDB" id="A0A0B2UMT9"/>
<dbReference type="GO" id="GO:0030866">
    <property type="term" value="P:cortical actin cytoskeleton organization"/>
    <property type="evidence" value="ECO:0007669"/>
    <property type="project" value="TreeGrafter"/>
</dbReference>
<feature type="compositionally biased region" description="Low complexity" evidence="3">
    <location>
        <begin position="227"/>
        <end position="240"/>
    </location>
</feature>
<feature type="region of interest" description="Disordered" evidence="3">
    <location>
        <begin position="371"/>
        <end position="391"/>
    </location>
</feature>
<dbReference type="Gene3D" id="1.20.58.2220">
    <property type="entry name" value="Formin, FH2 domain"/>
    <property type="match status" value="1"/>
</dbReference>
<dbReference type="Gene3D" id="3.30.160.60">
    <property type="entry name" value="Classic Zinc Finger"/>
    <property type="match status" value="1"/>
</dbReference>
<dbReference type="Proteomes" id="UP000031036">
    <property type="component" value="Unassembled WGS sequence"/>
</dbReference>
<comment type="similarity">
    <text evidence="1">Belongs to the formin homology family.</text>
</comment>
<evidence type="ECO:0000256" key="3">
    <source>
        <dbReference type="SAM" id="MobiDB-lite"/>
    </source>
</evidence>
<dbReference type="PROSITE" id="PS51444">
    <property type="entry name" value="FH2"/>
    <property type="match status" value="1"/>
</dbReference>
<dbReference type="GO" id="GO:0005829">
    <property type="term" value="C:cytosol"/>
    <property type="evidence" value="ECO:0007669"/>
    <property type="project" value="TreeGrafter"/>
</dbReference>
<dbReference type="Pfam" id="PF02181">
    <property type="entry name" value="FH2"/>
    <property type="match status" value="1"/>
</dbReference>
<feature type="region of interest" description="Disordered" evidence="3">
    <location>
        <begin position="216"/>
        <end position="241"/>
    </location>
</feature>
<feature type="compositionally biased region" description="Low complexity" evidence="3">
    <location>
        <begin position="295"/>
        <end position="310"/>
    </location>
</feature>
<dbReference type="PANTHER" id="PTHR45857:SF8">
    <property type="entry name" value="FORMIN-HOMOLOGY AND ZINC FINGER DOMAINS PROTEIN 1"/>
    <property type="match status" value="1"/>
</dbReference>
<dbReference type="SMART" id="SM00498">
    <property type="entry name" value="FH2"/>
    <property type="match status" value="1"/>
</dbReference>
<dbReference type="OMA" id="EVMFAIH"/>
<dbReference type="STRING" id="6265.A0A0B2UMT9"/>
<evidence type="ECO:0000313" key="5">
    <source>
        <dbReference type="EMBL" id="KHN72311.1"/>
    </source>
</evidence>
<accession>A0A0B2UMT9</accession>
<proteinExistence type="inferred from homology"/>
<keyword evidence="2" id="KW-0175">Coiled coil</keyword>
<gene>
    <name evidence="5" type="primary">fozi-1</name>
    <name evidence="5" type="ORF">Tcan_12153</name>
</gene>